<dbReference type="OrthoDB" id="2151789at2759"/>
<dbReference type="EMBL" id="JARH01000200">
    <property type="protein sequence ID" value="EXF84181.1"/>
    <property type="molecule type" value="Genomic_DNA"/>
</dbReference>
<comment type="caution">
    <text evidence="6">The sequence shown here is derived from an EMBL/GenBank/DDBJ whole genome shotgun (WGS) entry which is preliminary data.</text>
</comment>
<dbReference type="PANTHER" id="PTHR42973:SF53">
    <property type="entry name" value="FAD-BINDING PCMH-TYPE DOMAIN-CONTAINING PROTEIN-RELATED"/>
    <property type="match status" value="1"/>
</dbReference>
<dbReference type="InterPro" id="IPR036318">
    <property type="entry name" value="FAD-bd_PCMH-like_sf"/>
</dbReference>
<dbReference type="Pfam" id="PF01565">
    <property type="entry name" value="FAD_binding_4"/>
    <property type="match status" value="1"/>
</dbReference>
<organism evidence="6 7">
    <name type="scientific">Colletotrichum fioriniae PJ7</name>
    <dbReference type="NCBI Taxonomy" id="1445577"/>
    <lineage>
        <taxon>Eukaryota</taxon>
        <taxon>Fungi</taxon>
        <taxon>Dikarya</taxon>
        <taxon>Ascomycota</taxon>
        <taxon>Pezizomycotina</taxon>
        <taxon>Sordariomycetes</taxon>
        <taxon>Hypocreomycetidae</taxon>
        <taxon>Glomerellales</taxon>
        <taxon>Glomerellaceae</taxon>
        <taxon>Colletotrichum</taxon>
        <taxon>Colletotrichum acutatum species complex</taxon>
    </lineage>
</organism>
<accession>A0A010RUC4</accession>
<reference evidence="6 7" key="1">
    <citation type="submission" date="2014-02" db="EMBL/GenBank/DDBJ databases">
        <title>The genome sequence of Colletotrichum fioriniae PJ7.</title>
        <authorList>
            <person name="Baroncelli R."/>
            <person name="Thon M.R."/>
        </authorList>
    </citation>
    <scope>NUCLEOTIDE SEQUENCE [LARGE SCALE GENOMIC DNA]</scope>
    <source>
        <strain evidence="6 7">PJ7</strain>
    </source>
</reference>
<proteinExistence type="inferred from homology"/>
<feature type="domain" description="FAD-binding PCMH-type" evidence="5">
    <location>
        <begin position="42"/>
        <end position="214"/>
    </location>
</feature>
<dbReference type="InterPro" id="IPR050416">
    <property type="entry name" value="FAD-linked_Oxidoreductase"/>
</dbReference>
<keyword evidence="7" id="KW-1185">Reference proteome</keyword>
<evidence type="ECO:0000256" key="1">
    <source>
        <dbReference type="ARBA" id="ARBA00005466"/>
    </source>
</evidence>
<dbReference type="Gene3D" id="3.30.465.10">
    <property type="match status" value="1"/>
</dbReference>
<name>A0A010RUC4_9PEZI</name>
<evidence type="ECO:0000256" key="2">
    <source>
        <dbReference type="ARBA" id="ARBA00022630"/>
    </source>
</evidence>
<dbReference type="GO" id="GO:0071949">
    <property type="term" value="F:FAD binding"/>
    <property type="evidence" value="ECO:0007669"/>
    <property type="project" value="InterPro"/>
</dbReference>
<evidence type="ECO:0000313" key="6">
    <source>
        <dbReference type="EMBL" id="EXF84181.1"/>
    </source>
</evidence>
<dbReference type="AlphaFoldDB" id="A0A010RUC4"/>
<evidence type="ECO:0000256" key="4">
    <source>
        <dbReference type="ARBA" id="ARBA00023002"/>
    </source>
</evidence>
<sequence length="478" mass="52283">MGTQGSEAACKKLEEAGLRLRLIYSDEDIYRDEVKSHWSLAAQLTPYCVVQPHTTQELSQAVNVLAKAEDCIFAVRSGGHCAWPGASNCENGILIDLAKLNDVQYDADRNIVTVQAGCIWKDVYQAVDPHGVTVNGGRDADVGVGGLLCGGGLSWLLPRHGFACDTVVNYEIVLSSGHIINANKSNNADLFIALKGGACNFGIVSRFDLEAFEATEVWGGMRICNTSSSSTSIQNFVNYVDNVEEDLDTSYGIMWGWQPSLRANMLTFVMCNTQGVARPPILAKVLDIPAVASTVQRQSVASLAQNMKSPFSYHNKWLSATFKNSTEILAKAAELHAECVAKLGATIPADGFSTMCFAQALPTLYAKRSQERGGNVLGVDRLSGNCITFLAAAHIKDKGHVEDGFRILQEWYDDLIQFAKDRELLEGWLYLNYADKSQNPLRAYGEENVSKIQAVALKYDPDRVFQDKCPGGFKITQI</sequence>
<keyword evidence="3" id="KW-0274">FAD</keyword>
<evidence type="ECO:0000313" key="7">
    <source>
        <dbReference type="Proteomes" id="UP000020467"/>
    </source>
</evidence>
<dbReference type="STRING" id="1445577.A0A010RUC4"/>
<evidence type="ECO:0000259" key="5">
    <source>
        <dbReference type="PROSITE" id="PS51387"/>
    </source>
</evidence>
<dbReference type="PANTHER" id="PTHR42973">
    <property type="entry name" value="BINDING OXIDOREDUCTASE, PUTATIVE (AFU_ORTHOLOGUE AFUA_1G17690)-RELATED"/>
    <property type="match status" value="1"/>
</dbReference>
<keyword evidence="2" id="KW-0285">Flavoprotein</keyword>
<gene>
    <name evidence="6" type="ORF">CFIO01_09300</name>
</gene>
<dbReference type="eggNOG" id="KOG1231">
    <property type="taxonomic scope" value="Eukaryota"/>
</dbReference>
<keyword evidence="4" id="KW-0560">Oxidoreductase</keyword>
<protein>
    <recommendedName>
        <fullName evidence="5">FAD-binding PCMH-type domain-containing protein</fullName>
    </recommendedName>
</protein>
<dbReference type="KEGG" id="cfj:CFIO01_09300"/>
<dbReference type="SUPFAM" id="SSF56176">
    <property type="entry name" value="FAD-binding/transporter-associated domain-like"/>
    <property type="match status" value="1"/>
</dbReference>
<dbReference type="InterPro" id="IPR016166">
    <property type="entry name" value="FAD-bd_PCMH"/>
</dbReference>
<dbReference type="GO" id="GO:0016491">
    <property type="term" value="F:oxidoreductase activity"/>
    <property type="evidence" value="ECO:0007669"/>
    <property type="project" value="UniProtKB-KW"/>
</dbReference>
<dbReference type="InterPro" id="IPR006094">
    <property type="entry name" value="Oxid_FAD_bind_N"/>
</dbReference>
<evidence type="ECO:0000256" key="3">
    <source>
        <dbReference type="ARBA" id="ARBA00022827"/>
    </source>
</evidence>
<dbReference type="PROSITE" id="PS51387">
    <property type="entry name" value="FAD_PCMH"/>
    <property type="match status" value="1"/>
</dbReference>
<comment type="similarity">
    <text evidence="1">Belongs to the oxygen-dependent FAD-linked oxidoreductase family.</text>
</comment>
<dbReference type="Proteomes" id="UP000020467">
    <property type="component" value="Unassembled WGS sequence"/>
</dbReference>
<dbReference type="HOGENOM" id="CLU_018354_1_1_1"/>
<dbReference type="InterPro" id="IPR016169">
    <property type="entry name" value="FAD-bd_PCMH_sub2"/>
</dbReference>